<evidence type="ECO:0000313" key="2">
    <source>
        <dbReference type="EMBL" id="MEX0408344.1"/>
    </source>
</evidence>
<evidence type="ECO:0000256" key="1">
    <source>
        <dbReference type="SAM" id="MobiDB-lite"/>
    </source>
</evidence>
<evidence type="ECO:0000313" key="3">
    <source>
        <dbReference type="Proteomes" id="UP001556692"/>
    </source>
</evidence>
<name>A0ABV3SNH5_9HYPH</name>
<dbReference type="RefSeq" id="WP_367956213.1">
    <property type="nucleotide sequence ID" value="NZ_JBDPGJ010000005.1"/>
</dbReference>
<reference evidence="2 3" key="1">
    <citation type="submission" date="2024-05" db="EMBL/GenBank/DDBJ databases">
        <authorList>
            <person name="Jiang F."/>
        </authorList>
    </citation>
    <scope>NUCLEOTIDE SEQUENCE [LARGE SCALE GENOMIC DNA]</scope>
    <source>
        <strain evidence="2 3">LZ166</strain>
    </source>
</reference>
<gene>
    <name evidence="2" type="ORF">ABGN05_22035</name>
</gene>
<keyword evidence="3" id="KW-1185">Reference proteome</keyword>
<sequence>MSNLQPWNEYPTWHALFDALCRNANHYDNARLATELCAKLNNNSQSAYTTALKNLANWRSGKHLPRRSYFDAISELIGIDHYDGLAPVWEQMFADAGKRAQDKASEEPHAERIFQPSALPQSEMPGHRSASWRRTAFATAAGMLCAGVAGYGLAGMGGLSGVENDDQLSIVVYNHWALQVDDTVILHGARADRCGSAPPAWADVKRNLPPSQLGEYLDGGIAVRDSHACGGPTPVRVVRFKATHPGIQDLVLYDDPISIEVQ</sequence>
<feature type="compositionally biased region" description="Basic and acidic residues" evidence="1">
    <location>
        <begin position="99"/>
        <end position="112"/>
    </location>
</feature>
<dbReference type="Proteomes" id="UP001556692">
    <property type="component" value="Unassembled WGS sequence"/>
</dbReference>
<organism evidence="2 3">
    <name type="scientific">Aquibium pacificus</name>
    <dbReference type="NCBI Taxonomy" id="3153579"/>
    <lineage>
        <taxon>Bacteria</taxon>
        <taxon>Pseudomonadati</taxon>
        <taxon>Pseudomonadota</taxon>
        <taxon>Alphaproteobacteria</taxon>
        <taxon>Hyphomicrobiales</taxon>
        <taxon>Phyllobacteriaceae</taxon>
        <taxon>Aquibium</taxon>
    </lineage>
</organism>
<dbReference type="EMBL" id="JBDPGJ010000005">
    <property type="protein sequence ID" value="MEX0408344.1"/>
    <property type="molecule type" value="Genomic_DNA"/>
</dbReference>
<accession>A0ABV3SNH5</accession>
<protein>
    <submittedName>
        <fullName evidence="2">Uncharacterized protein</fullName>
    </submittedName>
</protein>
<comment type="caution">
    <text evidence="2">The sequence shown here is derived from an EMBL/GenBank/DDBJ whole genome shotgun (WGS) entry which is preliminary data.</text>
</comment>
<feature type="region of interest" description="Disordered" evidence="1">
    <location>
        <begin position="99"/>
        <end position="126"/>
    </location>
</feature>
<proteinExistence type="predicted"/>